<reference evidence="16 17" key="3">
    <citation type="journal article" date="2019" name="Nat. Med.">
        <title>A library of human gut bacterial isolates paired with longitudinal multiomics data enables mechanistic microbiome research.</title>
        <authorList>
            <person name="Poyet M."/>
            <person name="Groussin M."/>
            <person name="Gibbons S.M."/>
            <person name="Avila-Pacheco J."/>
            <person name="Jiang X."/>
            <person name="Kearney S.M."/>
            <person name="Perrotta A.R."/>
            <person name="Berdy B."/>
            <person name="Zhao S."/>
            <person name="Lieberman T.D."/>
            <person name="Swanson P.K."/>
            <person name="Smith M."/>
            <person name="Roesemann S."/>
            <person name="Alexander J.E."/>
            <person name="Rich S.A."/>
            <person name="Livny J."/>
            <person name="Vlamakis H."/>
            <person name="Clish C."/>
            <person name="Bullock K."/>
            <person name="Deik A."/>
            <person name="Scott J."/>
            <person name="Pierce K.A."/>
            <person name="Xavier R.J."/>
            <person name="Alm E.J."/>
        </authorList>
    </citation>
    <scope>NUCLEOTIDE SEQUENCE [LARGE SCALE GENOMIC DNA]</scope>
    <source>
        <strain evidence="11 17">BIOML-A4</strain>
        <strain evidence="12 16">BIOML-A7</strain>
    </source>
</reference>
<dbReference type="EMBL" id="VUNJ01000005">
    <property type="protein sequence ID" value="MST91499.1"/>
    <property type="molecule type" value="Genomic_DNA"/>
</dbReference>
<feature type="transmembrane region" description="Helical" evidence="6">
    <location>
        <begin position="12"/>
        <end position="33"/>
    </location>
</feature>
<feature type="transmembrane region" description="Helical" evidence="6">
    <location>
        <begin position="119"/>
        <end position="138"/>
    </location>
</feature>
<dbReference type="AlphaFoldDB" id="A0A0D8IZ00"/>
<keyword evidence="13" id="KW-1185">Reference proteome</keyword>
<dbReference type="GeneID" id="42857079"/>
<dbReference type="EMBL" id="LMUA01000011">
    <property type="protein sequence ID" value="KUE76210.1"/>
    <property type="molecule type" value="Genomic_DNA"/>
</dbReference>
<dbReference type="PIRSF" id="PIRSF006483">
    <property type="entry name" value="Membrane_protein_YitT"/>
    <property type="match status" value="1"/>
</dbReference>
<dbReference type="PANTHER" id="PTHR33545:SF9">
    <property type="entry name" value="UPF0750 MEMBRANE PROTEIN YITE"/>
    <property type="match status" value="1"/>
</dbReference>
<dbReference type="Proteomes" id="UP000449193">
    <property type="component" value="Unassembled WGS sequence"/>
</dbReference>
<evidence type="ECO:0000313" key="17">
    <source>
        <dbReference type="Proteomes" id="UP000472755"/>
    </source>
</evidence>
<keyword evidence="3 6" id="KW-0812">Transmembrane</keyword>
<evidence type="ECO:0000313" key="14">
    <source>
        <dbReference type="Proteomes" id="UP000053433"/>
    </source>
</evidence>
<evidence type="ECO:0000256" key="6">
    <source>
        <dbReference type="SAM" id="Phobius"/>
    </source>
</evidence>
<evidence type="ECO:0000256" key="1">
    <source>
        <dbReference type="ARBA" id="ARBA00004651"/>
    </source>
</evidence>
<feature type="domain" description="DUF2179" evidence="7">
    <location>
        <begin position="229"/>
        <end position="283"/>
    </location>
</feature>
<dbReference type="InterPro" id="IPR019264">
    <property type="entry name" value="DUF2179"/>
</dbReference>
<dbReference type="RefSeq" id="WP_050005521.1">
    <property type="nucleotide sequence ID" value="NZ_CAOJUJ010000012.1"/>
</dbReference>
<dbReference type="GO" id="GO:0005886">
    <property type="term" value="C:plasma membrane"/>
    <property type="evidence" value="ECO:0007669"/>
    <property type="project" value="UniProtKB-SubCell"/>
</dbReference>
<dbReference type="EMBL" id="WMZR01000002">
    <property type="protein sequence ID" value="MTS50270.1"/>
    <property type="molecule type" value="Genomic_DNA"/>
</dbReference>
<evidence type="ECO:0000259" key="7">
    <source>
        <dbReference type="Pfam" id="PF10035"/>
    </source>
</evidence>
<dbReference type="PATRIC" id="fig|1550024.3.peg.2473"/>
<reference evidence="9 14" key="2">
    <citation type="submission" date="2015-10" db="EMBL/GenBank/DDBJ databases">
        <title>A novel member of the family Ruminococcaceae isolated from human faeces.</title>
        <authorList>
            <person name="Shkoporov A.N."/>
            <person name="Chaplin A.V."/>
            <person name="Motuzova O.V."/>
            <person name="Kafarskaia L.I."/>
            <person name="Efimov B.A."/>
        </authorList>
    </citation>
    <scope>NUCLEOTIDE SEQUENCE [LARGE SCALE GENOMIC DNA]</scope>
    <source>
        <strain evidence="9 14">668</strain>
    </source>
</reference>
<evidence type="ECO:0000313" key="13">
    <source>
        <dbReference type="Proteomes" id="UP000032483"/>
    </source>
</evidence>
<keyword evidence="5 6" id="KW-0472">Membrane</keyword>
<evidence type="ECO:0000313" key="9">
    <source>
        <dbReference type="EMBL" id="KUE76210.1"/>
    </source>
</evidence>
<dbReference type="InterPro" id="IPR015867">
    <property type="entry name" value="N-reg_PII/ATP_PRibTrfase_C"/>
</dbReference>
<dbReference type="EMBL" id="WMZU01000032">
    <property type="protein sequence ID" value="MTS28634.1"/>
    <property type="molecule type" value="Genomic_DNA"/>
</dbReference>
<evidence type="ECO:0000256" key="3">
    <source>
        <dbReference type="ARBA" id="ARBA00022692"/>
    </source>
</evidence>
<feature type="transmembrane region" description="Helical" evidence="6">
    <location>
        <begin position="158"/>
        <end position="175"/>
    </location>
</feature>
<reference evidence="10 15" key="4">
    <citation type="submission" date="2019-08" db="EMBL/GenBank/DDBJ databases">
        <title>In-depth cultivation of the pig gut microbiome towards novel bacterial diversity and tailored functional studies.</title>
        <authorList>
            <person name="Wylensek D."/>
            <person name="Hitch T.C.A."/>
            <person name="Clavel T."/>
        </authorList>
    </citation>
    <scope>NUCLEOTIDE SEQUENCE [LARGE SCALE GENOMIC DNA]</scope>
    <source>
        <strain evidence="10 15">WCA3-601-WT-6J</strain>
    </source>
</reference>
<evidence type="ECO:0000256" key="4">
    <source>
        <dbReference type="ARBA" id="ARBA00022989"/>
    </source>
</evidence>
<comment type="subcellular location">
    <subcellularLocation>
        <location evidence="1">Cell membrane</location>
        <topology evidence="1">Multi-pass membrane protein</topology>
    </subcellularLocation>
</comment>
<evidence type="ECO:0000313" key="16">
    <source>
        <dbReference type="Proteomes" id="UP000449193"/>
    </source>
</evidence>
<evidence type="ECO:0000256" key="2">
    <source>
        <dbReference type="ARBA" id="ARBA00022475"/>
    </source>
</evidence>
<gene>
    <name evidence="9" type="ORF">ASJ35_09485</name>
    <name evidence="10" type="ORF">FYJ76_06020</name>
    <name evidence="12" type="ORF">GMD52_01770</name>
    <name evidence="11" type="ORF">GMD59_15260</name>
    <name evidence="8" type="ORF">TQ39_10840</name>
</gene>
<reference evidence="8" key="1">
    <citation type="submission" date="2015-02" db="EMBL/GenBank/DDBJ databases">
        <title>A novel member of the family Ruminococcaceae isolated from human feces.</title>
        <authorList>
            <person name="Shkoporov A.N."/>
            <person name="Chaplin A.V."/>
            <person name="Motuzova O.V."/>
            <person name="Kafarskaia L.I."/>
            <person name="Khokhlova E.V."/>
            <person name="Efimov B.A."/>
        </authorList>
    </citation>
    <scope>NUCLEOTIDE SEQUENCE [LARGE SCALE GENOMIC DNA]</scope>
    <source>
        <strain evidence="8">585-1</strain>
    </source>
</reference>
<dbReference type="InterPro" id="IPR003740">
    <property type="entry name" value="YitT"/>
</dbReference>
<sequence length="289" mass="31135">MEAAKKIFTRAHIIWFLLLNFGLVLLAAGIHFFKSPNNFAMGGTSGISIIAATLLPHMDVGTFMFIINGVLIVLGLVFLGRAVIGATLYSSVALSFYVWVLERAVPMARPFTDDTFLELCYAVILPAAGSAIIFNIGASSGGTDIIAMILSKYTSLEIGKALLVSDFCIALFAGGLYGVRTGLYCVLGLLAKAFVVDGVIEGINVRKKVTIVSRQPDKINEFIMGTLHRGATVYTAHGAFSGRDEQVITTVLNRREAVSLRNYIRRTDPGAFITIVNSSETIGKGFRAI</sequence>
<keyword evidence="2" id="KW-1003">Cell membrane</keyword>
<dbReference type="Proteomes" id="UP000472755">
    <property type="component" value="Unassembled WGS sequence"/>
</dbReference>
<evidence type="ECO:0000256" key="5">
    <source>
        <dbReference type="ARBA" id="ARBA00023136"/>
    </source>
</evidence>
<evidence type="ECO:0000313" key="8">
    <source>
        <dbReference type="EMBL" id="KJF39704.1"/>
    </source>
</evidence>
<dbReference type="PANTHER" id="PTHR33545">
    <property type="entry name" value="UPF0750 MEMBRANE PROTEIN YITT-RELATED"/>
    <property type="match status" value="1"/>
</dbReference>
<dbReference type="EMBL" id="JXXK01000014">
    <property type="protein sequence ID" value="KJF39704.1"/>
    <property type="molecule type" value="Genomic_DNA"/>
</dbReference>
<evidence type="ECO:0000313" key="12">
    <source>
        <dbReference type="EMBL" id="MTS50270.1"/>
    </source>
</evidence>
<proteinExistence type="predicted"/>
<feature type="transmembrane region" description="Helical" evidence="6">
    <location>
        <begin position="70"/>
        <end position="99"/>
    </location>
</feature>
<evidence type="ECO:0000313" key="11">
    <source>
        <dbReference type="EMBL" id="MTS28634.1"/>
    </source>
</evidence>
<comment type="caution">
    <text evidence="8">The sequence shown here is derived from an EMBL/GenBank/DDBJ whole genome shotgun (WGS) entry which is preliminary data.</text>
</comment>
<dbReference type="Proteomes" id="UP000431913">
    <property type="component" value="Unassembled WGS sequence"/>
</dbReference>
<accession>A0A0D8IZ00</accession>
<dbReference type="CDD" id="cd16380">
    <property type="entry name" value="YitT_C"/>
    <property type="match status" value="1"/>
</dbReference>
<evidence type="ECO:0000313" key="15">
    <source>
        <dbReference type="Proteomes" id="UP000431913"/>
    </source>
</evidence>
<dbReference type="Gene3D" id="3.30.70.120">
    <property type="match status" value="1"/>
</dbReference>
<dbReference type="InterPro" id="IPR051461">
    <property type="entry name" value="UPF0750_membrane"/>
</dbReference>
<protein>
    <submittedName>
        <fullName evidence="11">DUF2179 domain-containing protein</fullName>
    </submittedName>
    <submittedName>
        <fullName evidence="8">Membrane protein</fullName>
    </submittedName>
    <submittedName>
        <fullName evidence="10">YitT family protein</fullName>
    </submittedName>
</protein>
<evidence type="ECO:0000313" key="10">
    <source>
        <dbReference type="EMBL" id="MST91499.1"/>
    </source>
</evidence>
<name>A0A0D8IZ00_9FIRM</name>
<organism evidence="8 13">
    <name type="scientific">Ruthenibacterium lactatiformans</name>
    <dbReference type="NCBI Taxonomy" id="1550024"/>
    <lineage>
        <taxon>Bacteria</taxon>
        <taxon>Bacillati</taxon>
        <taxon>Bacillota</taxon>
        <taxon>Clostridia</taxon>
        <taxon>Eubacteriales</taxon>
        <taxon>Oscillospiraceae</taxon>
        <taxon>Ruthenibacterium</taxon>
    </lineage>
</organism>
<keyword evidence="4 6" id="KW-1133">Transmembrane helix</keyword>
<dbReference type="Pfam" id="PF02588">
    <property type="entry name" value="YitT_membrane"/>
    <property type="match status" value="1"/>
</dbReference>
<dbReference type="Proteomes" id="UP000032483">
    <property type="component" value="Unassembled WGS sequence"/>
</dbReference>
<dbReference type="Pfam" id="PF10035">
    <property type="entry name" value="DUF2179"/>
    <property type="match status" value="1"/>
</dbReference>
<accession>A0A0W7TQT8</accession>
<dbReference type="Proteomes" id="UP000053433">
    <property type="component" value="Unassembled WGS sequence"/>
</dbReference>